<dbReference type="Gene3D" id="2.60.40.10">
    <property type="entry name" value="Immunoglobulins"/>
    <property type="match status" value="7"/>
</dbReference>
<feature type="domain" description="Bacterial Ig-like" evidence="1">
    <location>
        <begin position="577"/>
        <end position="658"/>
    </location>
</feature>
<dbReference type="KEGG" id="lrs:PX52LOC_08195"/>
<dbReference type="InterPro" id="IPR013783">
    <property type="entry name" value="Ig-like_fold"/>
</dbReference>
<feature type="domain" description="Bacterial Ig-like" evidence="1">
    <location>
        <begin position="667"/>
        <end position="754"/>
    </location>
</feature>
<dbReference type="InterPro" id="IPR028994">
    <property type="entry name" value="Integrin_alpha_N"/>
</dbReference>
<gene>
    <name evidence="2" type="ORF">PX52LOC_08195</name>
</gene>
<feature type="domain" description="Bacterial Ig-like" evidence="1">
    <location>
        <begin position="860"/>
        <end position="946"/>
    </location>
</feature>
<feature type="domain" description="Bacterial Ig-like" evidence="1">
    <location>
        <begin position="955"/>
        <end position="1042"/>
    </location>
</feature>
<dbReference type="EMBL" id="CP042425">
    <property type="protein sequence ID" value="QEL21066.1"/>
    <property type="molecule type" value="Genomic_DNA"/>
</dbReference>
<evidence type="ECO:0000259" key="1">
    <source>
        <dbReference type="Pfam" id="PF16640"/>
    </source>
</evidence>
<proteinExistence type="predicted"/>
<dbReference type="Pfam" id="PF16640">
    <property type="entry name" value="Big_3_5"/>
    <property type="match status" value="6"/>
</dbReference>
<dbReference type="Proteomes" id="UP000324974">
    <property type="component" value="Chromosome"/>
</dbReference>
<sequence length="1554" mass="152103">MSRRPVLRVLPLEDRAVPATFTVTSFADLNPTGFDPATGATPSGLVTLRSAILAANANAEDDTIVVPAGMYSLTIAGANEDKGATGDLDVTTNVTFNMTGAVVDATGLGDRVLDILAPVSGTPPTAVINGGTFQNGAVVGPLFSDGMGGGIRSSGQLTLNNVTVSQNKATGVDASGSLPTGSAYGGGIWATTTLAINDSTISGNTVQAGAGNVISGAGFGAGGGLYFESGSVQIARTRVTGNVAAAGAAVGGSEGTGENDATGGGVDIESASASLTDVRIDNNQAVGSNNTASGDAAGGDASGGGLTVGGSSLTISQTTIDTNLAQGGNAVTSGAGAGVDGGYAYGGGLQIDGSAVSFDLKNLTVSGNLARGGDAGAVGMSRTRGQAFGGGVYINGDTSSSGLIGNATITNNEAAAGVGPDAIITDGGGLYSETFDPFFNVGSTLVAGNRAPLSPDVSFDASNLDPSFPAPFTSSGSNLIGISDGKAGFQNGTNNDQVGTAAAPIDALLSPLGFFGGSPRAFVHGLNPGSPARDADFNSLVTTDERGGIGFGRGVGVRSDIGAFEVQIPASVTQVVTGPFTSGQPFTVTATVTDPRFPPTGTVQLFVNGVPAGSGTLDSSGNFTFTATGPAHGPTSIFFTYGGDAAYFGASSNPDTVTFVATSTTAVTASPSPALEGQPITLTATVAASDGSTPAGGVTFFVDGTALPGSVSLDGTGTASVPLPAGLAAGNHTIDAVYSGSPEVTASSGSTSLIVQATTSTAAAANPNPAFPNQPLTLTATVASANSTPTGSVTFSVDGSPVGTVTLDAAGNASLPIPVGLTVGTYTVTADYSPTGFFLSSSAPPVTLAVNPSPTTTTTNVSPNPAFTAQSLTLTTSVTATFGTPTGDVTFNLNGSPAGTATLDAAGNASLTIPAGLAAGTYVVTVDYPGAAAFASSSSPPVTLSVVESPTATSLTLAPSSPMAGTPLTLTAVVTATFGTPTGTVNFLVNGSSVGTAAIDSSGRAVFTMPTGLDAGSYTFRADYGGVAGVFVASSSPDQNITLARNASTTTASPSPNTVFATDPLTLTATVASPGGTPTGTVTFFLNGASAGVATLDATGQAVLSLPNGVPFGTGSYALTATYNGDIDFSSSFAAATTLTVTPVPTRTTLTVTPPTAVQGTAVTLTAGVAFATNTAPLRKETRTAGVSPAILNGTVNFFAGTTLLGSAPVSNGVATLTVTSLPVGTNALSAVFVPATADLTTSTGTATATITALSPPAVREIFAVGTGYGDITVVKVYNADGNELRSFQPFGDNYWCGAVVATADVTGDGVEDVLVTAPLGAGPRVKIYDGVTFDVIADFFAYSPDFIGGASLAAGDLTGDGVAEFVTGAGPGGGPAVNVYSFVNGQVQLLNSFFAYDPGLRSGVTVAVSGGLLATGPGFTAGPQVNVYSGPGTRLVTSFFAGDPNSRDGVNVSLGFDGIRTVLTAGSGAGDLPTVATYDATTGVRLGSSAAFEPGFLGGVTVTTVRSQTGESRTVVGTGLGGGPRVRIIGPGNVVVKDFFAVNEDFRGGVFVG</sequence>
<dbReference type="SUPFAM" id="SSF51126">
    <property type="entry name" value="Pectin lyase-like"/>
    <property type="match status" value="1"/>
</dbReference>
<dbReference type="SMART" id="SM00710">
    <property type="entry name" value="PbH1"/>
    <property type="match status" value="6"/>
</dbReference>
<feature type="domain" description="Bacterial Ig-like" evidence="1">
    <location>
        <begin position="765"/>
        <end position="851"/>
    </location>
</feature>
<dbReference type="InterPro" id="IPR032109">
    <property type="entry name" value="Big_3_5"/>
</dbReference>
<keyword evidence="3" id="KW-1185">Reference proteome</keyword>
<evidence type="ECO:0000313" key="3">
    <source>
        <dbReference type="Proteomes" id="UP000324974"/>
    </source>
</evidence>
<dbReference type="InterPro" id="IPR006626">
    <property type="entry name" value="PbH1"/>
</dbReference>
<dbReference type="SUPFAM" id="SSF69318">
    <property type="entry name" value="Integrin alpha N-terminal domain"/>
    <property type="match status" value="1"/>
</dbReference>
<dbReference type="OrthoDB" id="249118at2"/>
<name>A0A5C1ASQ0_9BACT</name>
<accession>A0A5C1ASQ0</accession>
<dbReference type="RefSeq" id="WP_149115308.1">
    <property type="nucleotide sequence ID" value="NZ_CP042425.1"/>
</dbReference>
<organism evidence="2 3">
    <name type="scientific">Limnoglobus roseus</name>
    <dbReference type="NCBI Taxonomy" id="2598579"/>
    <lineage>
        <taxon>Bacteria</taxon>
        <taxon>Pseudomonadati</taxon>
        <taxon>Planctomycetota</taxon>
        <taxon>Planctomycetia</taxon>
        <taxon>Gemmatales</taxon>
        <taxon>Gemmataceae</taxon>
        <taxon>Limnoglobus</taxon>
    </lineage>
</organism>
<reference evidence="3" key="1">
    <citation type="submission" date="2019-08" db="EMBL/GenBank/DDBJ databases">
        <title>Limnoglobus roseus gen. nov., sp. nov., a novel freshwater planctomycete with a giant genome from the family Gemmataceae.</title>
        <authorList>
            <person name="Kulichevskaya I.S."/>
            <person name="Naumoff D.G."/>
            <person name="Miroshnikov K."/>
            <person name="Ivanova A."/>
            <person name="Philippov D.A."/>
            <person name="Hakobyan A."/>
            <person name="Rijpstra I.C."/>
            <person name="Sinninghe Damste J.S."/>
            <person name="Liesack W."/>
            <person name="Dedysh S.N."/>
        </authorList>
    </citation>
    <scope>NUCLEOTIDE SEQUENCE [LARGE SCALE GENOMIC DNA]</scope>
    <source>
        <strain evidence="3">PX52</strain>
    </source>
</reference>
<evidence type="ECO:0000313" key="2">
    <source>
        <dbReference type="EMBL" id="QEL21066.1"/>
    </source>
</evidence>
<dbReference type="InterPro" id="IPR059226">
    <property type="entry name" value="Choice_anch_Q_dom"/>
</dbReference>
<protein>
    <submittedName>
        <fullName evidence="2">VCBS repeat-containing protein</fullName>
    </submittedName>
</protein>
<dbReference type="NCBIfam" id="NF041518">
    <property type="entry name" value="choice_anch_Q"/>
    <property type="match status" value="1"/>
</dbReference>
<feature type="domain" description="Bacterial Ig-like" evidence="1">
    <location>
        <begin position="1054"/>
        <end position="1142"/>
    </location>
</feature>
<dbReference type="InterPro" id="IPR011050">
    <property type="entry name" value="Pectin_lyase_fold/virulence"/>
</dbReference>